<accession>A0A1M5A139</accession>
<sequence length="149" mass="16962">MNTYGIGGNEVPEDANEAITDIPENRTLLIEKLTSDPAISPEVVEGLKTIEEVFEHYEPEVEMEFKDKDGQFTKEQLTFRNLGDFGTEGLSRQSSFLKNLTAERDEYQKIIKHMKSNKVLREVISDPDQKEAFLAAIQALIQELEQTNI</sequence>
<dbReference type="RefSeq" id="WP_073061753.1">
    <property type="nucleotide sequence ID" value="NZ_FQUS01000006.1"/>
</dbReference>
<dbReference type="STRING" id="1194090.SAMN05443144_106197"/>
<evidence type="ECO:0000313" key="1">
    <source>
        <dbReference type="EMBL" id="SHF24009.1"/>
    </source>
</evidence>
<protein>
    <submittedName>
        <fullName evidence="1">Type VI secretion system, VipA, VC_A0107 or Hcp2</fullName>
    </submittedName>
</protein>
<evidence type="ECO:0000313" key="2">
    <source>
        <dbReference type="Proteomes" id="UP000184041"/>
    </source>
</evidence>
<keyword evidence="2" id="KW-1185">Reference proteome</keyword>
<reference evidence="1 2" key="1">
    <citation type="submission" date="2016-11" db="EMBL/GenBank/DDBJ databases">
        <authorList>
            <person name="Jaros S."/>
            <person name="Januszkiewicz K."/>
            <person name="Wedrychowicz H."/>
        </authorList>
    </citation>
    <scope>NUCLEOTIDE SEQUENCE [LARGE SCALE GENOMIC DNA]</scope>
    <source>
        <strain evidence="1 2">DSM 21986</strain>
    </source>
</reference>
<gene>
    <name evidence="1" type="ORF">SAMN05443144_106197</name>
</gene>
<name>A0A1M5A139_9BACT</name>
<dbReference type="AlphaFoldDB" id="A0A1M5A139"/>
<dbReference type="Proteomes" id="UP000184041">
    <property type="component" value="Unassembled WGS sequence"/>
</dbReference>
<organism evidence="1 2">
    <name type="scientific">Fodinibius roseus</name>
    <dbReference type="NCBI Taxonomy" id="1194090"/>
    <lineage>
        <taxon>Bacteria</taxon>
        <taxon>Pseudomonadati</taxon>
        <taxon>Balneolota</taxon>
        <taxon>Balneolia</taxon>
        <taxon>Balneolales</taxon>
        <taxon>Balneolaceae</taxon>
        <taxon>Fodinibius</taxon>
    </lineage>
</organism>
<dbReference type="OrthoDB" id="761425at2"/>
<dbReference type="EMBL" id="FQUS01000006">
    <property type="protein sequence ID" value="SHF24009.1"/>
    <property type="molecule type" value="Genomic_DNA"/>
</dbReference>
<proteinExistence type="predicted"/>